<gene>
    <name evidence="2" type="ORF">OG913_03030</name>
</gene>
<evidence type="ECO:0000313" key="3">
    <source>
        <dbReference type="Proteomes" id="UP001432011"/>
    </source>
</evidence>
<dbReference type="InterPro" id="IPR029069">
    <property type="entry name" value="HotDog_dom_sf"/>
</dbReference>
<dbReference type="Pfam" id="PF13452">
    <property type="entry name" value="FAS1_DH_region"/>
    <property type="match status" value="1"/>
</dbReference>
<proteinExistence type="predicted"/>
<protein>
    <submittedName>
        <fullName evidence="2">MaoC family dehydratase N-terminal domain-containing protein</fullName>
    </submittedName>
</protein>
<accession>A0ABZ1SV02</accession>
<dbReference type="Gene3D" id="3.10.129.10">
    <property type="entry name" value="Hotdog Thioesterase"/>
    <property type="match status" value="1"/>
</dbReference>
<dbReference type="CDD" id="cd03441">
    <property type="entry name" value="R_hydratase_like"/>
    <property type="match status" value="1"/>
</dbReference>
<dbReference type="InterPro" id="IPR016709">
    <property type="entry name" value="HadA-like"/>
</dbReference>
<feature type="domain" description="FAS1-like dehydratase" evidence="1">
    <location>
        <begin position="6"/>
        <end position="123"/>
    </location>
</feature>
<organism evidence="2 3">
    <name type="scientific">Microbispora hainanensis</name>
    <dbReference type="NCBI Taxonomy" id="568844"/>
    <lineage>
        <taxon>Bacteria</taxon>
        <taxon>Bacillati</taxon>
        <taxon>Actinomycetota</taxon>
        <taxon>Actinomycetes</taxon>
        <taxon>Streptosporangiales</taxon>
        <taxon>Streptosporangiaceae</taxon>
        <taxon>Microbispora</taxon>
    </lineage>
</organism>
<evidence type="ECO:0000313" key="2">
    <source>
        <dbReference type="EMBL" id="WUP76013.1"/>
    </source>
</evidence>
<evidence type="ECO:0000259" key="1">
    <source>
        <dbReference type="Pfam" id="PF13452"/>
    </source>
</evidence>
<dbReference type="InterPro" id="IPR039569">
    <property type="entry name" value="FAS1-like_DH_region"/>
</dbReference>
<name>A0ABZ1SV02_9ACTN</name>
<dbReference type="RefSeq" id="WP_142645152.1">
    <property type="nucleotide sequence ID" value="NZ_CP108085.1"/>
</dbReference>
<keyword evidence="3" id="KW-1185">Reference proteome</keyword>
<dbReference type="SUPFAM" id="SSF54637">
    <property type="entry name" value="Thioesterase/thiol ester dehydrase-isomerase"/>
    <property type="match status" value="1"/>
</dbReference>
<reference evidence="2" key="1">
    <citation type="submission" date="2022-10" db="EMBL/GenBank/DDBJ databases">
        <title>The complete genomes of actinobacterial strains from the NBC collection.</title>
        <authorList>
            <person name="Joergensen T.S."/>
            <person name="Alvarez Arevalo M."/>
            <person name="Sterndorff E.B."/>
            <person name="Faurdal D."/>
            <person name="Vuksanovic O."/>
            <person name="Mourched A.-S."/>
            <person name="Charusanti P."/>
            <person name="Shaw S."/>
            <person name="Blin K."/>
            <person name="Weber T."/>
        </authorList>
    </citation>
    <scope>NUCLEOTIDE SEQUENCE</scope>
    <source>
        <strain evidence="2">NBC_00254</strain>
    </source>
</reference>
<dbReference type="EMBL" id="CP108085">
    <property type="protein sequence ID" value="WUP76013.1"/>
    <property type="molecule type" value="Genomic_DNA"/>
</dbReference>
<dbReference type="PIRSF" id="PIRSF018072">
    <property type="entry name" value="UCP018072"/>
    <property type="match status" value="1"/>
</dbReference>
<dbReference type="Proteomes" id="UP001432011">
    <property type="component" value="Chromosome"/>
</dbReference>
<sequence>MPLNAALVGRVYPATDPYLVSREKIREFARAIGDSGDPACAPPTFAVVVTMPAELRVVFDPEVGFDTTRLLHREQRFEHRRPIEPGDELTVTVTVAEAGHVGGTDVLTLSSVVRTTEDELVCTGTSTLIARSDG</sequence>